<dbReference type="EMBL" id="JAHPRE010000006">
    <property type="protein sequence ID" value="MCU4395813.1"/>
    <property type="molecule type" value="Genomic_DNA"/>
</dbReference>
<sequence length="151" mass="16665">MTQDNNEEIALTTDVGSDGDLLVEQFLGFAQKDIGDEEFEKLMVGQTVEGVTAYKPATYYKISADPSSTDYNEPFDIHLHFQDGPTFVDGVNGATNESVLKILIHRTQYLDSKFPSDQNKKAIAAMQTALAEFDARTAERQARGVEGQPVE</sequence>
<accession>A0AAW5R550</accession>
<protein>
    <submittedName>
        <fullName evidence="1">Uncharacterized protein</fullName>
    </submittedName>
</protein>
<dbReference type="RefSeq" id="WP_262578390.1">
    <property type="nucleotide sequence ID" value="NZ_JAHPRE010000006.1"/>
</dbReference>
<evidence type="ECO:0000313" key="2">
    <source>
        <dbReference type="Proteomes" id="UP001208534"/>
    </source>
</evidence>
<evidence type="ECO:0000313" key="1">
    <source>
        <dbReference type="EMBL" id="MCU4395813.1"/>
    </source>
</evidence>
<gene>
    <name evidence="1" type="ORF">KTH64_02255</name>
</gene>
<dbReference type="Proteomes" id="UP001208534">
    <property type="component" value="Unassembled WGS sequence"/>
</dbReference>
<proteinExistence type="predicted"/>
<name>A0AAW5R550_ACIJU</name>
<comment type="caution">
    <text evidence="1">The sequence shown here is derived from an EMBL/GenBank/DDBJ whole genome shotgun (WGS) entry which is preliminary data.</text>
</comment>
<organism evidence="1 2">
    <name type="scientific">Acinetobacter junii</name>
    <dbReference type="NCBI Taxonomy" id="40215"/>
    <lineage>
        <taxon>Bacteria</taxon>
        <taxon>Pseudomonadati</taxon>
        <taxon>Pseudomonadota</taxon>
        <taxon>Gammaproteobacteria</taxon>
        <taxon>Moraxellales</taxon>
        <taxon>Moraxellaceae</taxon>
        <taxon>Acinetobacter</taxon>
    </lineage>
</organism>
<reference evidence="1" key="1">
    <citation type="submission" date="2021-06" db="EMBL/GenBank/DDBJ databases">
        <title>Propagation of a rapidly emergent carbapenem-resistant Acinetobacter baumannii lineage by various extra-hospital transmission networks.</title>
        <authorList>
            <person name="Calix J."/>
        </authorList>
    </citation>
    <scope>NUCLEOTIDE SEQUENCE</scope>
    <source>
        <strain evidence="1">WU_MDCI_Aw63</strain>
    </source>
</reference>
<dbReference type="AlphaFoldDB" id="A0AAW5R550"/>